<evidence type="ECO:0008006" key="3">
    <source>
        <dbReference type="Google" id="ProtNLM"/>
    </source>
</evidence>
<organism evidence="1 2">
    <name type="scientific">Achromobacter insolitus</name>
    <dbReference type="NCBI Taxonomy" id="217204"/>
    <lineage>
        <taxon>Bacteria</taxon>
        <taxon>Pseudomonadati</taxon>
        <taxon>Pseudomonadota</taxon>
        <taxon>Betaproteobacteria</taxon>
        <taxon>Burkholderiales</taxon>
        <taxon>Alcaligenaceae</taxon>
        <taxon>Achromobacter</taxon>
    </lineage>
</organism>
<accession>A0A6S7F0Y4</accession>
<protein>
    <recommendedName>
        <fullName evidence="3">TniQ protein</fullName>
    </recommendedName>
</protein>
<evidence type="ECO:0000313" key="2">
    <source>
        <dbReference type="Proteomes" id="UP000494183"/>
    </source>
</evidence>
<proteinExistence type="predicted"/>
<sequence length="434" mass="49688">MRKNVLGPRRFRNQFLVRAAQCSLGHGAIIQELSALQTLLGMAEPIYCPINESDYIQTDKPEQFFSRRLRICPTCSRRQYHSNLFQINGLARCPVHQVALTTSCPICDKPLSACTLTGATLRAHWGCERCGWPHHARHENIFISTEEVDHLRLCFEPTASLVRRIGEVANNAPWLRDLQYGGHHISRACAYRIAACWLGAPSLVTEAVGPDEDFPMHIALPPNEVVVDSSAEPSQVKRSAYFNTHCLIVRQLTPIFERIDNDALFDKVEWRIGEPTFRRCLANRVDIPKQVLAYRWWRTAFEVNRGNRSFDILNINEGAFDLRKFDSKVEEALQGAQDLWEQYFLMTYKVFEILASRWQLETNSLLTENRWSEATVRSYYRNAWEEQVAGICTSSHSAFPLQVVKITEGEPTQLPPGSVLFFSTIPNNYLQLMP</sequence>
<dbReference type="EMBL" id="CADILH010000001">
    <property type="protein sequence ID" value="CAB3929366.1"/>
    <property type="molecule type" value="Genomic_DNA"/>
</dbReference>
<keyword evidence="2" id="KW-1185">Reference proteome</keyword>
<dbReference type="AlphaFoldDB" id="A0A6S7F0Y4"/>
<reference evidence="1 2" key="1">
    <citation type="submission" date="2020-04" db="EMBL/GenBank/DDBJ databases">
        <authorList>
            <person name="De Canck E."/>
        </authorList>
    </citation>
    <scope>NUCLEOTIDE SEQUENCE [LARGE SCALE GENOMIC DNA]</scope>
    <source>
        <strain evidence="1 2">LMG 6000</strain>
    </source>
</reference>
<evidence type="ECO:0000313" key="1">
    <source>
        <dbReference type="EMBL" id="CAB3929366.1"/>
    </source>
</evidence>
<name>A0A6S7F0Y4_9BURK</name>
<gene>
    <name evidence="1" type="ORF">LMG6000_00418</name>
</gene>
<dbReference type="Proteomes" id="UP000494183">
    <property type="component" value="Unassembled WGS sequence"/>
</dbReference>